<dbReference type="AlphaFoldDB" id="A0A100VQL6"/>
<comment type="caution">
    <text evidence="1">The sequence shown here is derived from an EMBL/GenBank/DDBJ whole genome shotgun (WGS) entry which is preliminary data.</text>
</comment>
<reference evidence="2" key="2">
    <citation type="submission" date="2016-01" db="EMBL/GenBank/DDBJ databases">
        <title>Draft Genome Sequence of Paenibacillus amylolyticus Heshi-A3 that Was Isolated from Fermented Rice Bran with Aging Salted Mackerel, Which Was Named Heshiko as Traditional Fermented Seafood in Japan.</title>
        <authorList>
            <person name="Akuzawa S."/>
            <person name="Nakagawa J."/>
            <person name="Kanekatsu T."/>
            <person name="Kubota E."/>
            <person name="Ohtake R."/>
            <person name="Suzuki T."/>
            <person name="Kanesaki Y."/>
        </authorList>
    </citation>
    <scope>NUCLEOTIDE SEQUENCE [LARGE SCALE GENOMIC DNA]</scope>
    <source>
        <strain evidence="2">Heshi-A3</strain>
    </source>
</reference>
<accession>A0A100VQL6</accession>
<evidence type="ECO:0000313" key="1">
    <source>
        <dbReference type="EMBL" id="GAS84088.1"/>
    </source>
</evidence>
<evidence type="ECO:0000313" key="2">
    <source>
        <dbReference type="Proteomes" id="UP000069697"/>
    </source>
</evidence>
<organism evidence="1 2">
    <name type="scientific">Paenibacillus amylolyticus</name>
    <dbReference type="NCBI Taxonomy" id="1451"/>
    <lineage>
        <taxon>Bacteria</taxon>
        <taxon>Bacillati</taxon>
        <taxon>Bacillota</taxon>
        <taxon>Bacilli</taxon>
        <taxon>Bacillales</taxon>
        <taxon>Paenibacillaceae</taxon>
        <taxon>Paenibacillus</taxon>
    </lineage>
</organism>
<dbReference type="Proteomes" id="UP000069697">
    <property type="component" value="Unassembled WGS sequence"/>
</dbReference>
<dbReference type="EMBL" id="BCNV01000005">
    <property type="protein sequence ID" value="GAS84088.1"/>
    <property type="molecule type" value="Genomic_DNA"/>
</dbReference>
<gene>
    <name evidence="1" type="ORF">PAHA3_4191</name>
</gene>
<protein>
    <recommendedName>
        <fullName evidence="3">CPBP family intramembrane metalloprotease</fullName>
    </recommendedName>
</protein>
<name>A0A100VQL6_PAEAM</name>
<sequence>MWKRNLWFAIGLHFAWNALEGALGIPVSGLPAAGLFTVKANGAAWLTGGRFWPGWLYCYNDPGNYDCHSDAERCCTETAMIYFPLFGWKVGA</sequence>
<evidence type="ECO:0008006" key="3">
    <source>
        <dbReference type="Google" id="ProtNLM"/>
    </source>
</evidence>
<proteinExistence type="predicted"/>
<reference evidence="1 2" key="1">
    <citation type="journal article" date="2016" name="Genome Announc.">
        <title>Draft Genome Sequence of Paenibacillus amylolyticus Heshi-A3, Isolated from Fermented Rice Bran in a Japanese Fermented Seafood Dish.</title>
        <authorList>
            <person name="Akuzawa S."/>
            <person name="Nagaoka J."/>
            <person name="Kanekatsu M."/>
            <person name="Kubota E."/>
            <person name="Ohtake R."/>
            <person name="Suzuki T."/>
            <person name="Kanesaki Y."/>
        </authorList>
    </citation>
    <scope>NUCLEOTIDE SEQUENCE [LARGE SCALE GENOMIC DNA]</scope>
    <source>
        <strain evidence="1 2">Heshi-A3</strain>
    </source>
</reference>